<sequence>MSGAEVGLVLGVLPLLVSALEHFDVVLDPLQRFNDYARELSRFQRRLLAQKTIFRSQCQLLLVPLTGHEIANQMLELLEHEKLSEDALKNQLEQQLRGSAEACVEVIRAIEDELCIIHKKTEDFGLWQSTGVISKKAWRTRLKGKIKFCFSQSNIEDSLPQVRDLNQDFTALSDQTLKLLRPTISESQLTKSVQAIKHCQRVQEATLHLVEALQLACYVHEEHQAHLQVERPVCDQREELQENSDVRFCIGLSRKTEDPARCHQTMWLAVRSIFESVSDPNQASTERRDVMEVFSQLGTSLKRASNPCTCTSLQKRPRVENAAALTSSSLSASSTYGRGTCLGCQSSSTSTASSNSETQVMGPPRLPRSSRPGPNFCTAHNLCTHISHISGGQGTENSTKACFGHLERSPVIHELYFESQRKATEISCSLQDWVKGIGERDRTEQVPVFECLRLARHLALFVLQFHTTPLLTESWDGKDIEFFGLRPNSAACTDVDQEKIPQPFLKVKVGPTCTQNMDVSEIRPVAQNTIQIRNRYLFRLGIIFLELAYQVPFSRLGNRPKLQPQNECDKADQYSRLVGSILGPRHAKIVRKCLGCDFGEDVDLGSHELGAAVYRHVVVELDELVHDFEKIKITE</sequence>
<dbReference type="OrthoDB" id="5331891at2759"/>
<reference evidence="4 5" key="1">
    <citation type="submission" date="2016-04" db="EMBL/GenBank/DDBJ databases">
        <title>A degradative enzymes factory behind the ericoid mycorrhizal symbiosis.</title>
        <authorList>
            <consortium name="DOE Joint Genome Institute"/>
            <person name="Martino E."/>
            <person name="Morin E."/>
            <person name="Grelet G."/>
            <person name="Kuo A."/>
            <person name="Kohler A."/>
            <person name="Daghino S."/>
            <person name="Barry K."/>
            <person name="Choi C."/>
            <person name="Cichocki N."/>
            <person name="Clum A."/>
            <person name="Copeland A."/>
            <person name="Hainaut M."/>
            <person name="Haridas S."/>
            <person name="Labutti K."/>
            <person name="Lindquist E."/>
            <person name="Lipzen A."/>
            <person name="Khouja H.-R."/>
            <person name="Murat C."/>
            <person name="Ohm R."/>
            <person name="Olson A."/>
            <person name="Spatafora J."/>
            <person name="Veneault-Fourrey C."/>
            <person name="Henrissat B."/>
            <person name="Grigoriev I."/>
            <person name="Martin F."/>
            <person name="Perotto S."/>
        </authorList>
    </citation>
    <scope>NUCLEOTIDE SEQUENCE [LARGE SCALE GENOMIC DNA]</scope>
    <source>
        <strain evidence="4 5">E</strain>
    </source>
</reference>
<evidence type="ECO:0000313" key="5">
    <source>
        <dbReference type="Proteomes" id="UP000235371"/>
    </source>
</evidence>
<keyword evidence="5" id="KW-1185">Reference proteome</keyword>
<dbReference type="PANTHER" id="PTHR35186">
    <property type="entry name" value="ANK_REP_REGION DOMAIN-CONTAINING PROTEIN"/>
    <property type="match status" value="1"/>
</dbReference>
<evidence type="ECO:0000259" key="3">
    <source>
        <dbReference type="Pfam" id="PF24476"/>
    </source>
</evidence>
<dbReference type="Proteomes" id="UP000235371">
    <property type="component" value="Unassembled WGS sequence"/>
</dbReference>
<dbReference type="Pfam" id="PF24476">
    <property type="entry name" value="DUF7580"/>
    <property type="match status" value="1"/>
</dbReference>
<dbReference type="InParanoid" id="A0A2J6SLE2"/>
<feature type="compositionally biased region" description="Low complexity" evidence="1">
    <location>
        <begin position="348"/>
        <end position="358"/>
    </location>
</feature>
<feature type="domain" description="DUF7580" evidence="3">
    <location>
        <begin position="428"/>
        <end position="625"/>
    </location>
</feature>
<dbReference type="PANTHER" id="PTHR35186:SF4">
    <property type="entry name" value="PRION-INHIBITION AND PROPAGATION HELO DOMAIN-CONTAINING PROTEIN"/>
    <property type="match status" value="1"/>
</dbReference>
<dbReference type="AlphaFoldDB" id="A0A2J6SLE2"/>
<proteinExistence type="predicted"/>
<dbReference type="EMBL" id="KZ613912">
    <property type="protein sequence ID" value="PMD51592.1"/>
    <property type="molecule type" value="Genomic_DNA"/>
</dbReference>
<dbReference type="InterPro" id="IPR056002">
    <property type="entry name" value="DUF7580"/>
</dbReference>
<accession>A0A2J6SLE2</accession>
<evidence type="ECO:0000313" key="4">
    <source>
        <dbReference type="EMBL" id="PMD51592.1"/>
    </source>
</evidence>
<dbReference type="GeneID" id="36596252"/>
<feature type="region of interest" description="Disordered" evidence="1">
    <location>
        <begin position="348"/>
        <end position="370"/>
    </location>
</feature>
<evidence type="ECO:0000256" key="1">
    <source>
        <dbReference type="SAM" id="MobiDB-lite"/>
    </source>
</evidence>
<name>A0A2J6SLE2_9HELO</name>
<keyword evidence="2" id="KW-0732">Signal</keyword>
<feature type="signal peptide" evidence="2">
    <location>
        <begin position="1"/>
        <end position="19"/>
    </location>
</feature>
<feature type="chain" id="PRO_5014461026" description="DUF7580 domain-containing protein" evidence="2">
    <location>
        <begin position="20"/>
        <end position="635"/>
    </location>
</feature>
<protein>
    <recommendedName>
        <fullName evidence="3">DUF7580 domain-containing protein</fullName>
    </recommendedName>
</protein>
<gene>
    <name evidence="4" type="ORF">K444DRAFT_708091</name>
</gene>
<dbReference type="STRING" id="1095630.A0A2J6SLE2"/>
<dbReference type="RefSeq" id="XP_024728496.1">
    <property type="nucleotide sequence ID" value="XM_024888176.1"/>
</dbReference>
<evidence type="ECO:0000256" key="2">
    <source>
        <dbReference type="SAM" id="SignalP"/>
    </source>
</evidence>
<organism evidence="4 5">
    <name type="scientific">Hyaloscypha bicolor E</name>
    <dbReference type="NCBI Taxonomy" id="1095630"/>
    <lineage>
        <taxon>Eukaryota</taxon>
        <taxon>Fungi</taxon>
        <taxon>Dikarya</taxon>
        <taxon>Ascomycota</taxon>
        <taxon>Pezizomycotina</taxon>
        <taxon>Leotiomycetes</taxon>
        <taxon>Helotiales</taxon>
        <taxon>Hyaloscyphaceae</taxon>
        <taxon>Hyaloscypha</taxon>
        <taxon>Hyaloscypha bicolor</taxon>
    </lineage>
</organism>